<dbReference type="InterPro" id="IPR004606">
    <property type="entry name" value="Mop_domain"/>
</dbReference>
<dbReference type="InterPro" id="IPR008995">
    <property type="entry name" value="Mo/tungstate-bd_C_term_dom"/>
</dbReference>
<accession>A0A7W8MR44</accession>
<evidence type="ECO:0000313" key="5">
    <source>
        <dbReference type="Proteomes" id="UP000568106"/>
    </source>
</evidence>
<dbReference type="PROSITE" id="PS51866">
    <property type="entry name" value="MOP"/>
    <property type="match status" value="2"/>
</dbReference>
<keyword evidence="1 2" id="KW-0500">Molybdenum</keyword>
<reference evidence="4" key="1">
    <citation type="submission" date="2020-08" db="EMBL/GenBank/DDBJ databases">
        <title>Genomic Encyclopedia of Type Strains, Phase IV (KMG-V): Genome sequencing to study the core and pangenomes of soil and plant-associated prokaryotes.</title>
        <authorList>
            <person name="Whitman W."/>
        </authorList>
    </citation>
    <scope>NUCLEOTIDE SEQUENCE [LARGE SCALE GENOMIC DNA]</scope>
    <source>
        <strain evidence="4">M8UP27</strain>
    </source>
</reference>
<feature type="domain" description="Mop" evidence="3">
    <location>
        <begin position="74"/>
        <end position="140"/>
    </location>
</feature>
<proteinExistence type="predicted"/>
<dbReference type="Pfam" id="PF03459">
    <property type="entry name" value="TOBE"/>
    <property type="match status" value="2"/>
</dbReference>
<dbReference type="InterPro" id="IPR005116">
    <property type="entry name" value="Transp-assoc_OB_typ1"/>
</dbReference>
<name>A0A7W8MR44_9BACT</name>
<dbReference type="SUPFAM" id="SSF50331">
    <property type="entry name" value="MOP-like"/>
    <property type="match status" value="2"/>
</dbReference>
<evidence type="ECO:0000256" key="1">
    <source>
        <dbReference type="ARBA" id="ARBA00022505"/>
    </source>
</evidence>
<keyword evidence="5" id="KW-1185">Reference proteome</keyword>
<evidence type="ECO:0000256" key="2">
    <source>
        <dbReference type="PROSITE-ProRule" id="PRU01213"/>
    </source>
</evidence>
<dbReference type="Gene3D" id="2.40.50.100">
    <property type="match status" value="2"/>
</dbReference>
<feature type="domain" description="Mop" evidence="3">
    <location>
        <begin position="2"/>
        <end position="68"/>
    </location>
</feature>
<gene>
    <name evidence="4" type="ORF">HDF09_000534</name>
</gene>
<comment type="caution">
    <text evidence="4">The sequence shown here is derived from an EMBL/GenBank/DDBJ whole genome shotgun (WGS) entry which is preliminary data.</text>
</comment>
<dbReference type="InterPro" id="IPR051815">
    <property type="entry name" value="Molybdate_resp_trans_reg"/>
</dbReference>
<evidence type="ECO:0000313" key="4">
    <source>
        <dbReference type="EMBL" id="MBB5315884.1"/>
    </source>
</evidence>
<dbReference type="AlphaFoldDB" id="A0A7W8MR44"/>
<protein>
    <submittedName>
        <fullName evidence="4">Molybdopterin-binding protein</fullName>
    </submittedName>
</protein>
<dbReference type="PANTHER" id="PTHR30432">
    <property type="entry name" value="TRANSCRIPTIONAL REGULATOR MODE"/>
    <property type="match status" value="1"/>
</dbReference>
<evidence type="ECO:0000259" key="3">
    <source>
        <dbReference type="PROSITE" id="PS51866"/>
    </source>
</evidence>
<dbReference type="PANTHER" id="PTHR30432:SF1">
    <property type="entry name" value="DNA-BINDING TRANSCRIPTIONAL DUAL REGULATOR MODE"/>
    <property type="match status" value="1"/>
</dbReference>
<sequence>MKTSARNMLAGTISKITKGAVNSEVLLRTAGGDEVAAIITNGSVDAMGLKDGMKAYALVKASWIILGKELDKSRISTRNILCGVVESIHEGSVNDEVSIKLPGGELLTGVITDGSLHRLELHIGERVCAAFKASSVIVAVD</sequence>
<dbReference type="EMBL" id="JACHDY010000001">
    <property type="protein sequence ID" value="MBB5315884.1"/>
    <property type="molecule type" value="Genomic_DNA"/>
</dbReference>
<dbReference type="GO" id="GO:0015689">
    <property type="term" value="P:molybdate ion transport"/>
    <property type="evidence" value="ECO:0007669"/>
    <property type="project" value="InterPro"/>
</dbReference>
<dbReference type="Proteomes" id="UP000568106">
    <property type="component" value="Unassembled WGS sequence"/>
</dbReference>
<organism evidence="4 5">
    <name type="scientific">Tunturiibacter empetritectus</name>
    <dbReference type="NCBI Taxonomy" id="3069691"/>
    <lineage>
        <taxon>Bacteria</taxon>
        <taxon>Pseudomonadati</taxon>
        <taxon>Acidobacteriota</taxon>
        <taxon>Terriglobia</taxon>
        <taxon>Terriglobales</taxon>
        <taxon>Acidobacteriaceae</taxon>
        <taxon>Tunturiibacter</taxon>
    </lineage>
</organism>
<dbReference type="NCBIfam" id="TIGR00638">
    <property type="entry name" value="Mop"/>
    <property type="match status" value="2"/>
</dbReference>